<evidence type="ECO:0000313" key="2">
    <source>
        <dbReference type="Proteomes" id="UP000010077"/>
    </source>
</evidence>
<keyword evidence="2" id="KW-1185">Reference proteome</keyword>
<dbReference type="EMBL" id="CP003539">
    <property type="protein sequence ID" value="AFX99402.1"/>
    <property type="molecule type" value="Genomic_DNA"/>
</dbReference>
<dbReference type="Proteomes" id="UP000010077">
    <property type="component" value="Chromosome"/>
</dbReference>
<gene>
    <name evidence="1" type="ORF">A1OE_1227</name>
</gene>
<accession>K7YPF3</accession>
<dbReference type="KEGG" id="thal:A1OE_1227"/>
<protein>
    <submittedName>
        <fullName evidence="1">Uncharacterized protein</fullName>
    </submittedName>
</protein>
<reference evidence="1 2" key="1">
    <citation type="journal article" date="2012" name="Proc. Natl. Acad. Sci. U.S.A.">
        <title>Genome streamlining and chemical defense in a coral reef symbiosis.</title>
        <authorList>
            <person name="Kwan J.C."/>
            <person name="Donia M.S."/>
            <person name="Han A.W."/>
            <person name="Hirose E."/>
            <person name="Haygood M.G."/>
            <person name="Schmidt E.W."/>
        </authorList>
    </citation>
    <scope>NUCLEOTIDE SEQUENCE [LARGE SCALE GENOMIC DNA]</scope>
    <source>
        <strain evidence="1 2">L2</strain>
    </source>
</reference>
<name>K7YPF3_9PROT</name>
<dbReference type="HOGENOM" id="CLU_3326021_0_0_5"/>
<evidence type="ECO:0000313" key="1">
    <source>
        <dbReference type="EMBL" id="AFX99402.1"/>
    </source>
</evidence>
<sequence>MQRQCKIYSGENLNYYFVKSIILHSLLKRVSETSRIKI</sequence>
<dbReference type="AlphaFoldDB" id="K7YPF3"/>
<proteinExistence type="predicted"/>
<organism evidence="1 2">
    <name type="scientific">Candidatus Endolissoclinum faulkneri L2</name>
    <dbReference type="NCBI Taxonomy" id="1193729"/>
    <lineage>
        <taxon>Bacteria</taxon>
        <taxon>Pseudomonadati</taxon>
        <taxon>Pseudomonadota</taxon>
        <taxon>Alphaproteobacteria</taxon>
        <taxon>Rhodospirillales</taxon>
        <taxon>Rhodospirillaceae</taxon>
        <taxon>Candidatus Endolissoclinum</taxon>
    </lineage>
</organism>